<name>A0ABP3Z1D4_9ACTN</name>
<evidence type="ECO:0000313" key="3">
    <source>
        <dbReference type="Proteomes" id="UP001501005"/>
    </source>
</evidence>
<dbReference type="Proteomes" id="UP001501005">
    <property type="component" value="Unassembled WGS sequence"/>
</dbReference>
<dbReference type="EMBL" id="BAAAHG010000016">
    <property type="protein sequence ID" value="GAA0912917.1"/>
    <property type="molecule type" value="Genomic_DNA"/>
</dbReference>
<dbReference type="RefSeq" id="WP_344049569.1">
    <property type="nucleotide sequence ID" value="NZ_BAAAHG010000016.1"/>
</dbReference>
<evidence type="ECO:0000313" key="2">
    <source>
        <dbReference type="EMBL" id="GAA0912917.1"/>
    </source>
</evidence>
<feature type="transmembrane region" description="Helical" evidence="1">
    <location>
        <begin position="46"/>
        <end position="64"/>
    </location>
</feature>
<keyword evidence="3" id="KW-1185">Reference proteome</keyword>
<evidence type="ECO:0000256" key="1">
    <source>
        <dbReference type="SAM" id="Phobius"/>
    </source>
</evidence>
<sequence>MNRTEREAAVRRLLEQPSPQVPVELYDDAVRRGERMLRRRTAARRAMWLVLFAATVALTVWALTARPWAEPPPMTPPVADW</sequence>
<keyword evidence="1" id="KW-0812">Transmembrane</keyword>
<comment type="caution">
    <text evidence="2">The sequence shown here is derived from an EMBL/GenBank/DDBJ whole genome shotgun (WGS) entry which is preliminary data.</text>
</comment>
<protein>
    <submittedName>
        <fullName evidence="2">Uncharacterized protein</fullName>
    </submittedName>
</protein>
<keyword evidence="1" id="KW-0472">Membrane</keyword>
<keyword evidence="1" id="KW-1133">Transmembrane helix</keyword>
<organism evidence="2 3">
    <name type="scientific">Streptomyces thermoalcalitolerans</name>
    <dbReference type="NCBI Taxonomy" id="65605"/>
    <lineage>
        <taxon>Bacteria</taxon>
        <taxon>Bacillati</taxon>
        <taxon>Actinomycetota</taxon>
        <taxon>Actinomycetes</taxon>
        <taxon>Kitasatosporales</taxon>
        <taxon>Streptomycetaceae</taxon>
        <taxon>Streptomyces</taxon>
    </lineage>
</organism>
<reference evidence="3" key="1">
    <citation type="journal article" date="2019" name="Int. J. Syst. Evol. Microbiol.">
        <title>The Global Catalogue of Microorganisms (GCM) 10K type strain sequencing project: providing services to taxonomists for standard genome sequencing and annotation.</title>
        <authorList>
            <consortium name="The Broad Institute Genomics Platform"/>
            <consortium name="The Broad Institute Genome Sequencing Center for Infectious Disease"/>
            <person name="Wu L."/>
            <person name="Ma J."/>
        </authorList>
    </citation>
    <scope>NUCLEOTIDE SEQUENCE [LARGE SCALE GENOMIC DNA]</scope>
    <source>
        <strain evidence="3">JCM 10673</strain>
    </source>
</reference>
<accession>A0ABP3Z1D4</accession>
<gene>
    <name evidence="2" type="ORF">GCM10009549_25630</name>
</gene>
<proteinExistence type="predicted"/>